<dbReference type="KEGG" id="qsa:O6P43_010555"/>
<name>A0AAD7Q0P6_QUISA</name>
<dbReference type="Proteomes" id="UP001163823">
    <property type="component" value="Chromosome 4"/>
</dbReference>
<gene>
    <name evidence="1" type="ORF">O6P43_010555</name>
</gene>
<keyword evidence="2" id="KW-1185">Reference proteome</keyword>
<sequence>MKKKKLKWWVGRRRSMRLFILRQQLSLLLLILVFPFLLHLLDSGVTGLFRFFSRWLLWAITLTFTLSQEAAIKVGSGHDVVMIEQLRYLIPSFFLSHFL</sequence>
<evidence type="ECO:0000313" key="2">
    <source>
        <dbReference type="Proteomes" id="UP001163823"/>
    </source>
</evidence>
<dbReference type="EMBL" id="JARAOO010000004">
    <property type="protein sequence ID" value="KAJ7972705.1"/>
    <property type="molecule type" value="Genomic_DNA"/>
</dbReference>
<protein>
    <submittedName>
        <fullName evidence="1">Uncharacterized protein</fullName>
    </submittedName>
</protein>
<organism evidence="1 2">
    <name type="scientific">Quillaja saponaria</name>
    <name type="common">Soap bark tree</name>
    <dbReference type="NCBI Taxonomy" id="32244"/>
    <lineage>
        <taxon>Eukaryota</taxon>
        <taxon>Viridiplantae</taxon>
        <taxon>Streptophyta</taxon>
        <taxon>Embryophyta</taxon>
        <taxon>Tracheophyta</taxon>
        <taxon>Spermatophyta</taxon>
        <taxon>Magnoliopsida</taxon>
        <taxon>eudicotyledons</taxon>
        <taxon>Gunneridae</taxon>
        <taxon>Pentapetalae</taxon>
        <taxon>rosids</taxon>
        <taxon>fabids</taxon>
        <taxon>Fabales</taxon>
        <taxon>Quillajaceae</taxon>
        <taxon>Quillaja</taxon>
    </lineage>
</organism>
<evidence type="ECO:0000313" key="1">
    <source>
        <dbReference type="EMBL" id="KAJ7972705.1"/>
    </source>
</evidence>
<comment type="caution">
    <text evidence="1">The sequence shown here is derived from an EMBL/GenBank/DDBJ whole genome shotgun (WGS) entry which is preliminary data.</text>
</comment>
<dbReference type="AlphaFoldDB" id="A0AAD7Q0P6"/>
<accession>A0AAD7Q0P6</accession>
<reference evidence="1" key="1">
    <citation type="journal article" date="2023" name="Science">
        <title>Elucidation of the pathway for biosynthesis of saponin adjuvants from the soapbark tree.</title>
        <authorList>
            <person name="Reed J."/>
            <person name="Orme A."/>
            <person name="El-Demerdash A."/>
            <person name="Owen C."/>
            <person name="Martin L.B.B."/>
            <person name="Misra R.C."/>
            <person name="Kikuchi S."/>
            <person name="Rejzek M."/>
            <person name="Martin A.C."/>
            <person name="Harkess A."/>
            <person name="Leebens-Mack J."/>
            <person name="Louveau T."/>
            <person name="Stephenson M.J."/>
            <person name="Osbourn A."/>
        </authorList>
    </citation>
    <scope>NUCLEOTIDE SEQUENCE</scope>
    <source>
        <strain evidence="1">S10</strain>
    </source>
</reference>
<proteinExistence type="predicted"/>